<keyword evidence="3" id="KW-1185">Reference proteome</keyword>
<dbReference type="AlphaFoldDB" id="A0A846ZET4"/>
<dbReference type="Pfam" id="PF12680">
    <property type="entry name" value="SnoaL_2"/>
    <property type="match status" value="1"/>
</dbReference>
<evidence type="ECO:0000313" key="3">
    <source>
        <dbReference type="Proteomes" id="UP000579250"/>
    </source>
</evidence>
<dbReference type="InterPro" id="IPR037401">
    <property type="entry name" value="SnoaL-like"/>
</dbReference>
<evidence type="ECO:0000313" key="2">
    <source>
        <dbReference type="EMBL" id="NKZ09193.1"/>
    </source>
</evidence>
<gene>
    <name evidence="2" type="ORF">HGB48_36470</name>
</gene>
<evidence type="ECO:0000259" key="1">
    <source>
        <dbReference type="Pfam" id="PF12680"/>
    </source>
</evidence>
<name>A0A846ZET4_9ACTN</name>
<dbReference type="Gene3D" id="3.10.450.50">
    <property type="match status" value="1"/>
</dbReference>
<dbReference type="RefSeq" id="WP_067630667.1">
    <property type="nucleotide sequence ID" value="NZ_JAAXPI010000133.1"/>
</dbReference>
<dbReference type="SUPFAM" id="SSF54427">
    <property type="entry name" value="NTF2-like"/>
    <property type="match status" value="1"/>
</dbReference>
<dbReference type="InterPro" id="IPR032710">
    <property type="entry name" value="NTF2-like_dom_sf"/>
</dbReference>
<dbReference type="EMBL" id="JAAXPI010000133">
    <property type="protein sequence ID" value="NKZ09193.1"/>
    <property type="molecule type" value="Genomic_DNA"/>
</dbReference>
<organism evidence="2 3">
    <name type="scientific">Actinomadura latina</name>
    <dbReference type="NCBI Taxonomy" id="163603"/>
    <lineage>
        <taxon>Bacteria</taxon>
        <taxon>Bacillati</taxon>
        <taxon>Actinomycetota</taxon>
        <taxon>Actinomycetes</taxon>
        <taxon>Streptosporangiales</taxon>
        <taxon>Thermomonosporaceae</taxon>
        <taxon>Actinomadura</taxon>
    </lineage>
</organism>
<reference evidence="2 3" key="1">
    <citation type="submission" date="2020-04" db="EMBL/GenBank/DDBJ databases">
        <title>MicrobeNet Type strains.</title>
        <authorList>
            <person name="Nicholson A.C."/>
        </authorList>
    </citation>
    <scope>NUCLEOTIDE SEQUENCE [LARGE SCALE GENOMIC DNA]</scope>
    <source>
        <strain evidence="2 3">ATCC BAA-277</strain>
    </source>
</reference>
<accession>A0A846ZET4</accession>
<feature type="domain" description="SnoaL-like" evidence="1">
    <location>
        <begin position="9"/>
        <end position="107"/>
    </location>
</feature>
<comment type="caution">
    <text evidence="2">The sequence shown here is derived from an EMBL/GenBank/DDBJ whole genome shotgun (WGS) entry which is preliminary data.</text>
</comment>
<proteinExistence type="predicted"/>
<sequence length="138" mass="15332">MDVTGWIDRLEAGWRNRDADAIAALFAEDARYRQGPFGDPRVGRAAIRAHWAATLGRQRDPLIWFGEPLVAGRRAALEWWCVLHDPSEGTPRTAAGCVTLWFGGDGLCRALHEYWHGEPGRAVPPYGGWPHGGRPHRG</sequence>
<protein>
    <submittedName>
        <fullName evidence="2">Nuclear transport factor 2 family protein</fullName>
    </submittedName>
</protein>
<dbReference type="Proteomes" id="UP000579250">
    <property type="component" value="Unassembled WGS sequence"/>
</dbReference>